<name>A0A0N8NSM1_9CLOT</name>
<evidence type="ECO:0000256" key="2">
    <source>
        <dbReference type="ARBA" id="ARBA00023125"/>
    </source>
</evidence>
<dbReference type="InterPro" id="IPR019887">
    <property type="entry name" value="Tscrpt_reg_AsnC/Lrp_C"/>
</dbReference>
<keyword evidence="3" id="KW-0804">Transcription</keyword>
<dbReference type="AlphaFoldDB" id="A0A0N8NSM1"/>
<keyword evidence="6" id="KW-1185">Reference proteome</keyword>
<dbReference type="PANTHER" id="PTHR30154">
    <property type="entry name" value="LEUCINE-RESPONSIVE REGULATORY PROTEIN"/>
    <property type="match status" value="1"/>
</dbReference>
<sequence length="152" mass="17416">MKFNNLDAIDQQILDLLTQNSRMSYSEIGKNVNLSRVAVKSRIEALEKEGVIEQYSIIINPQKVGRTVSAFFDIEAEPRYLYQVAAELASKEQITDIYQMTGSSNLHVHAVMELNEDLEKFLREEIYVIPGIVNIESNLIISRIKTRKSIRI</sequence>
<dbReference type="SMART" id="SM00344">
    <property type="entry name" value="HTH_ASNC"/>
    <property type="match status" value="1"/>
</dbReference>
<dbReference type="EMBL" id="LKET01000068">
    <property type="protein sequence ID" value="KPU42416.1"/>
    <property type="molecule type" value="Genomic_DNA"/>
</dbReference>
<organism evidence="5 6">
    <name type="scientific">Oxobacter pfennigii</name>
    <dbReference type="NCBI Taxonomy" id="36849"/>
    <lineage>
        <taxon>Bacteria</taxon>
        <taxon>Bacillati</taxon>
        <taxon>Bacillota</taxon>
        <taxon>Clostridia</taxon>
        <taxon>Eubacteriales</taxon>
        <taxon>Clostridiaceae</taxon>
        <taxon>Oxobacter</taxon>
    </lineage>
</organism>
<dbReference type="GO" id="GO:0005829">
    <property type="term" value="C:cytosol"/>
    <property type="evidence" value="ECO:0007669"/>
    <property type="project" value="TreeGrafter"/>
</dbReference>
<dbReference type="InterPro" id="IPR011991">
    <property type="entry name" value="ArsR-like_HTH"/>
</dbReference>
<dbReference type="CDD" id="cd00090">
    <property type="entry name" value="HTH_ARSR"/>
    <property type="match status" value="1"/>
</dbReference>
<dbReference type="InterPro" id="IPR019885">
    <property type="entry name" value="Tscrpt_reg_HTH_AsnC-type_CS"/>
</dbReference>
<dbReference type="Gene3D" id="3.30.70.920">
    <property type="match status" value="1"/>
</dbReference>
<dbReference type="InterPro" id="IPR036390">
    <property type="entry name" value="WH_DNA-bd_sf"/>
</dbReference>
<dbReference type="InterPro" id="IPR011008">
    <property type="entry name" value="Dimeric_a/b-barrel"/>
</dbReference>
<dbReference type="SUPFAM" id="SSF54909">
    <property type="entry name" value="Dimeric alpha+beta barrel"/>
    <property type="match status" value="1"/>
</dbReference>
<protein>
    <submittedName>
        <fullName evidence="5">Leucine-responsive regulatory protein</fullName>
    </submittedName>
</protein>
<feature type="domain" description="HTH asnC-type" evidence="4">
    <location>
        <begin position="6"/>
        <end position="67"/>
    </location>
</feature>
<keyword evidence="1" id="KW-0805">Transcription regulation</keyword>
<dbReference type="InterPro" id="IPR036388">
    <property type="entry name" value="WH-like_DNA-bd_sf"/>
</dbReference>
<dbReference type="OrthoDB" id="66249at2"/>
<gene>
    <name evidence="5" type="primary">lrp_3</name>
    <name evidence="5" type="ORF">OXPF_42010</name>
</gene>
<dbReference type="GO" id="GO:0043565">
    <property type="term" value="F:sequence-specific DNA binding"/>
    <property type="evidence" value="ECO:0007669"/>
    <property type="project" value="InterPro"/>
</dbReference>
<dbReference type="STRING" id="36849.OXPF_42010"/>
<reference evidence="5 6" key="1">
    <citation type="submission" date="2015-09" db="EMBL/GenBank/DDBJ databases">
        <title>Genome sequence of Oxobacter pfennigii DSM 3222.</title>
        <authorList>
            <person name="Poehlein A."/>
            <person name="Bengelsdorf F.R."/>
            <person name="Schiel-Bengelsdorf B."/>
            <person name="Duerre P."/>
            <person name="Daniel R."/>
        </authorList>
    </citation>
    <scope>NUCLEOTIDE SEQUENCE [LARGE SCALE GENOMIC DNA]</scope>
    <source>
        <strain evidence="5 6">DSM 3222</strain>
    </source>
</reference>
<evidence type="ECO:0000259" key="4">
    <source>
        <dbReference type="PROSITE" id="PS50956"/>
    </source>
</evidence>
<dbReference type="PANTHER" id="PTHR30154:SF34">
    <property type="entry name" value="TRANSCRIPTIONAL REGULATOR AZLB"/>
    <property type="match status" value="1"/>
</dbReference>
<comment type="caution">
    <text evidence="5">The sequence shown here is derived from an EMBL/GenBank/DDBJ whole genome shotgun (WGS) entry which is preliminary data.</text>
</comment>
<dbReference type="PROSITE" id="PS50956">
    <property type="entry name" value="HTH_ASNC_2"/>
    <property type="match status" value="1"/>
</dbReference>
<dbReference type="PRINTS" id="PR00033">
    <property type="entry name" value="HTHASNC"/>
</dbReference>
<accession>A0A0N8NSM1</accession>
<dbReference type="Pfam" id="PF13404">
    <property type="entry name" value="HTH_AsnC-type"/>
    <property type="match status" value="1"/>
</dbReference>
<dbReference type="InterPro" id="IPR019888">
    <property type="entry name" value="Tscrpt_reg_AsnC-like"/>
</dbReference>
<dbReference type="RefSeq" id="WP_054877124.1">
    <property type="nucleotide sequence ID" value="NZ_LKET01000068.1"/>
</dbReference>
<evidence type="ECO:0000256" key="3">
    <source>
        <dbReference type="ARBA" id="ARBA00023163"/>
    </source>
</evidence>
<dbReference type="GO" id="GO:0043200">
    <property type="term" value="P:response to amino acid"/>
    <property type="evidence" value="ECO:0007669"/>
    <property type="project" value="TreeGrafter"/>
</dbReference>
<evidence type="ECO:0000256" key="1">
    <source>
        <dbReference type="ARBA" id="ARBA00023015"/>
    </source>
</evidence>
<dbReference type="SUPFAM" id="SSF46785">
    <property type="entry name" value="Winged helix' DNA-binding domain"/>
    <property type="match status" value="1"/>
</dbReference>
<dbReference type="PROSITE" id="PS00519">
    <property type="entry name" value="HTH_ASNC_1"/>
    <property type="match status" value="1"/>
</dbReference>
<evidence type="ECO:0000313" key="6">
    <source>
        <dbReference type="Proteomes" id="UP000050326"/>
    </source>
</evidence>
<proteinExistence type="predicted"/>
<dbReference type="InterPro" id="IPR000485">
    <property type="entry name" value="AsnC-type_HTH_dom"/>
</dbReference>
<dbReference type="Gene3D" id="1.10.10.10">
    <property type="entry name" value="Winged helix-like DNA-binding domain superfamily/Winged helix DNA-binding domain"/>
    <property type="match status" value="1"/>
</dbReference>
<dbReference type="Proteomes" id="UP000050326">
    <property type="component" value="Unassembled WGS sequence"/>
</dbReference>
<dbReference type="Pfam" id="PF01037">
    <property type="entry name" value="AsnC_trans_reg"/>
    <property type="match status" value="1"/>
</dbReference>
<keyword evidence="2" id="KW-0238">DNA-binding</keyword>
<evidence type="ECO:0000313" key="5">
    <source>
        <dbReference type="EMBL" id="KPU42416.1"/>
    </source>
</evidence>